<evidence type="ECO:0000313" key="3">
    <source>
        <dbReference type="Proteomes" id="UP000078200"/>
    </source>
</evidence>
<protein>
    <submittedName>
        <fullName evidence="2">Uncharacterized protein</fullName>
    </submittedName>
</protein>
<dbReference type="Proteomes" id="UP000078200">
    <property type="component" value="Unassembled WGS sequence"/>
</dbReference>
<dbReference type="AlphaFoldDB" id="A0A1A9UDL9"/>
<accession>A0A1A9UDL9</accession>
<dbReference type="EnsemblMetazoa" id="GAUT000984-RA">
    <property type="protein sequence ID" value="GAUT000984-PA"/>
    <property type="gene ID" value="GAUT000984"/>
</dbReference>
<evidence type="ECO:0000256" key="1">
    <source>
        <dbReference type="SAM" id="MobiDB-lite"/>
    </source>
</evidence>
<feature type="region of interest" description="Disordered" evidence="1">
    <location>
        <begin position="150"/>
        <end position="173"/>
    </location>
</feature>
<organism evidence="2 3">
    <name type="scientific">Glossina austeni</name>
    <name type="common">Savannah tsetse fly</name>
    <dbReference type="NCBI Taxonomy" id="7395"/>
    <lineage>
        <taxon>Eukaryota</taxon>
        <taxon>Metazoa</taxon>
        <taxon>Ecdysozoa</taxon>
        <taxon>Arthropoda</taxon>
        <taxon>Hexapoda</taxon>
        <taxon>Insecta</taxon>
        <taxon>Pterygota</taxon>
        <taxon>Neoptera</taxon>
        <taxon>Endopterygota</taxon>
        <taxon>Diptera</taxon>
        <taxon>Brachycera</taxon>
        <taxon>Muscomorpha</taxon>
        <taxon>Hippoboscoidea</taxon>
        <taxon>Glossinidae</taxon>
        <taxon>Glossina</taxon>
    </lineage>
</organism>
<keyword evidence="3" id="KW-1185">Reference proteome</keyword>
<sequence>MIFGISVSGISSIPQSSSICSMNSRGFVSPSYLTDHLRTRSIALLLDINSEVARLGLVARDPVWSTVNVVRGVYLDSSTSRRSIVSLLGLIEHASAANAFRISSTVFTASRPNSAQAAMLFMSLDLFKAFKSISVSIMIKKLKVETKRNGEIRRTQSGSGQTGAGKKESSYSR</sequence>
<proteinExistence type="predicted"/>
<reference evidence="2" key="1">
    <citation type="submission" date="2020-05" db="UniProtKB">
        <authorList>
            <consortium name="EnsemblMetazoa"/>
        </authorList>
    </citation>
    <scope>IDENTIFICATION</scope>
    <source>
        <strain evidence="2">TTRI</strain>
    </source>
</reference>
<dbReference type="VEuPathDB" id="VectorBase:GAUT000984"/>
<evidence type="ECO:0000313" key="2">
    <source>
        <dbReference type="EnsemblMetazoa" id="GAUT000984-PA"/>
    </source>
</evidence>
<name>A0A1A9UDL9_GLOAU</name>